<reference evidence="3 4" key="1">
    <citation type="journal article" date="2017" name="Mol. Ecol.">
        <title>Comparative and population genomic landscape of Phellinus noxius: A hypervariable fungus causing root rot in trees.</title>
        <authorList>
            <person name="Chung C.L."/>
            <person name="Lee T.J."/>
            <person name="Akiba M."/>
            <person name="Lee H.H."/>
            <person name="Kuo T.H."/>
            <person name="Liu D."/>
            <person name="Ke H.M."/>
            <person name="Yokoi T."/>
            <person name="Roa M.B."/>
            <person name="Lu M.J."/>
            <person name="Chang Y.Y."/>
            <person name="Ann P.J."/>
            <person name="Tsai J.N."/>
            <person name="Chen C.Y."/>
            <person name="Tzean S.S."/>
            <person name="Ota Y."/>
            <person name="Hattori T."/>
            <person name="Sahashi N."/>
            <person name="Liou R.F."/>
            <person name="Kikuchi T."/>
            <person name="Tsai I.J."/>
        </authorList>
    </citation>
    <scope>NUCLEOTIDE SEQUENCE [LARGE SCALE GENOMIC DNA]</scope>
    <source>
        <strain evidence="3 4">FFPRI411160</strain>
    </source>
</reference>
<comment type="caution">
    <text evidence="3">The sequence shown here is derived from an EMBL/GenBank/DDBJ whole genome shotgun (WGS) entry which is preliminary data.</text>
</comment>
<keyword evidence="4" id="KW-1185">Reference proteome</keyword>
<name>A0A286UME9_9AGAM</name>
<dbReference type="AlphaFoldDB" id="A0A286UME9"/>
<evidence type="ECO:0000313" key="4">
    <source>
        <dbReference type="Proteomes" id="UP000217199"/>
    </source>
</evidence>
<evidence type="ECO:0000256" key="2">
    <source>
        <dbReference type="SAM" id="MobiDB-lite"/>
    </source>
</evidence>
<dbReference type="EMBL" id="NBII01000003">
    <property type="protein sequence ID" value="PAV20719.1"/>
    <property type="molecule type" value="Genomic_DNA"/>
</dbReference>
<feature type="coiled-coil region" evidence="1">
    <location>
        <begin position="97"/>
        <end position="131"/>
    </location>
</feature>
<evidence type="ECO:0000256" key="1">
    <source>
        <dbReference type="SAM" id="Coils"/>
    </source>
</evidence>
<sequence>MATYARSLALITKTTTRLRALSKLSFQTTSNDPKHQDGLNETSDERARDQGHQQQQQNQRQERSAHAQWYADIVPAMIPVALLGSAVYLGLKLIQTNLSTEKYLDEANARIKQLEKEVAELLAAQQAQTQSTVLTPQSQKVLPNSVNSSSSSKWWKLF</sequence>
<gene>
    <name evidence="3" type="ORF">PNOK_0334600</name>
</gene>
<feature type="compositionally biased region" description="Basic and acidic residues" evidence="2">
    <location>
        <begin position="32"/>
        <end position="51"/>
    </location>
</feature>
<feature type="region of interest" description="Disordered" evidence="2">
    <location>
        <begin position="133"/>
        <end position="158"/>
    </location>
</feature>
<protein>
    <submittedName>
        <fullName evidence="3">Uncharacterized protein</fullName>
    </submittedName>
</protein>
<feature type="region of interest" description="Disordered" evidence="2">
    <location>
        <begin position="24"/>
        <end position="65"/>
    </location>
</feature>
<organism evidence="3 4">
    <name type="scientific">Pyrrhoderma noxium</name>
    <dbReference type="NCBI Taxonomy" id="2282107"/>
    <lineage>
        <taxon>Eukaryota</taxon>
        <taxon>Fungi</taxon>
        <taxon>Dikarya</taxon>
        <taxon>Basidiomycota</taxon>
        <taxon>Agaricomycotina</taxon>
        <taxon>Agaricomycetes</taxon>
        <taxon>Hymenochaetales</taxon>
        <taxon>Hymenochaetaceae</taxon>
        <taxon>Pyrrhoderma</taxon>
    </lineage>
</organism>
<dbReference type="Proteomes" id="UP000217199">
    <property type="component" value="Unassembled WGS sequence"/>
</dbReference>
<proteinExistence type="predicted"/>
<dbReference type="OrthoDB" id="3359404at2759"/>
<keyword evidence="1" id="KW-0175">Coiled coil</keyword>
<dbReference type="InParanoid" id="A0A286UME9"/>
<evidence type="ECO:0000313" key="3">
    <source>
        <dbReference type="EMBL" id="PAV20719.1"/>
    </source>
</evidence>
<accession>A0A286UME9</accession>